<feature type="region of interest" description="Disordered" evidence="1">
    <location>
        <begin position="75"/>
        <end position="106"/>
    </location>
</feature>
<dbReference type="RefSeq" id="WP_311656279.1">
    <property type="nucleotide sequence ID" value="NZ_JAVREX010000004.1"/>
</dbReference>
<accession>A0ABU2RIY4</accession>
<feature type="transmembrane region" description="Helical" evidence="2">
    <location>
        <begin position="111"/>
        <end position="142"/>
    </location>
</feature>
<keyword evidence="2" id="KW-0812">Transmembrane</keyword>
<keyword evidence="2" id="KW-1133">Transmembrane helix</keyword>
<protein>
    <recommendedName>
        <fullName evidence="5">DUF1700 domain-containing protein</fullName>
    </recommendedName>
</protein>
<dbReference type="Proteomes" id="UP001183777">
    <property type="component" value="Unassembled WGS sequence"/>
</dbReference>
<organism evidence="3 4">
    <name type="scientific">Streptomyces salyersiae</name>
    <dbReference type="NCBI Taxonomy" id="3075530"/>
    <lineage>
        <taxon>Bacteria</taxon>
        <taxon>Bacillati</taxon>
        <taxon>Actinomycetota</taxon>
        <taxon>Actinomycetes</taxon>
        <taxon>Kitasatosporales</taxon>
        <taxon>Streptomycetaceae</taxon>
        <taxon>Streptomyces</taxon>
    </lineage>
</organism>
<evidence type="ECO:0000256" key="1">
    <source>
        <dbReference type="SAM" id="MobiDB-lite"/>
    </source>
</evidence>
<reference evidence="4" key="1">
    <citation type="submission" date="2023-07" db="EMBL/GenBank/DDBJ databases">
        <title>30 novel species of actinomycetes from the DSMZ collection.</title>
        <authorList>
            <person name="Nouioui I."/>
        </authorList>
    </citation>
    <scope>NUCLEOTIDE SEQUENCE [LARGE SCALE GENOMIC DNA]</scope>
    <source>
        <strain evidence="4">DSM 41770</strain>
    </source>
</reference>
<dbReference type="EMBL" id="JAVREX010000004">
    <property type="protein sequence ID" value="MDT0428460.1"/>
    <property type="molecule type" value="Genomic_DNA"/>
</dbReference>
<evidence type="ECO:0008006" key="5">
    <source>
        <dbReference type="Google" id="ProtNLM"/>
    </source>
</evidence>
<feature type="compositionally biased region" description="Low complexity" evidence="1">
    <location>
        <begin position="87"/>
        <end position="97"/>
    </location>
</feature>
<dbReference type="Pfam" id="PF22564">
    <property type="entry name" value="HAAS"/>
    <property type="match status" value="1"/>
</dbReference>
<name>A0ABU2RIY4_9ACTN</name>
<evidence type="ECO:0000313" key="4">
    <source>
        <dbReference type="Proteomes" id="UP001183777"/>
    </source>
</evidence>
<proteinExistence type="predicted"/>
<sequence>MKAENAGATERALVEQYLAAVGREASALPAQRRQELVADLAEHIEVALSERPGEARDILGELGDPRTIAATALQEAGSAGPGPAGPVPVAEAGAPEPAGGPGTGRRRSPDWVVVGLPVVAMLLGTLVGALGLVLRIIGVVVLCRSRHWDWNQKWVGVTVTAFLPTVIALGYNFGVSADDVPAYVPWLLTGLMLVVVAVGAGWLWKVRTVREQV</sequence>
<evidence type="ECO:0000256" key="2">
    <source>
        <dbReference type="SAM" id="Phobius"/>
    </source>
</evidence>
<keyword evidence="2" id="KW-0472">Membrane</keyword>
<keyword evidence="4" id="KW-1185">Reference proteome</keyword>
<evidence type="ECO:0000313" key="3">
    <source>
        <dbReference type="EMBL" id="MDT0428460.1"/>
    </source>
</evidence>
<feature type="transmembrane region" description="Helical" evidence="2">
    <location>
        <begin position="154"/>
        <end position="171"/>
    </location>
</feature>
<gene>
    <name evidence="3" type="ORF">RM649_12485</name>
</gene>
<feature type="transmembrane region" description="Helical" evidence="2">
    <location>
        <begin position="183"/>
        <end position="204"/>
    </location>
</feature>
<comment type="caution">
    <text evidence="3">The sequence shown here is derived from an EMBL/GenBank/DDBJ whole genome shotgun (WGS) entry which is preliminary data.</text>
</comment>